<dbReference type="Proteomes" id="UP001634394">
    <property type="component" value="Unassembled WGS sequence"/>
</dbReference>
<keyword evidence="2" id="KW-1185">Reference proteome</keyword>
<organism evidence="1 2">
    <name type="scientific">Sinanodonta woodiana</name>
    <name type="common">Chinese pond mussel</name>
    <name type="synonym">Anodonta woodiana</name>
    <dbReference type="NCBI Taxonomy" id="1069815"/>
    <lineage>
        <taxon>Eukaryota</taxon>
        <taxon>Metazoa</taxon>
        <taxon>Spiralia</taxon>
        <taxon>Lophotrochozoa</taxon>
        <taxon>Mollusca</taxon>
        <taxon>Bivalvia</taxon>
        <taxon>Autobranchia</taxon>
        <taxon>Heteroconchia</taxon>
        <taxon>Palaeoheterodonta</taxon>
        <taxon>Unionida</taxon>
        <taxon>Unionoidea</taxon>
        <taxon>Unionidae</taxon>
        <taxon>Unioninae</taxon>
        <taxon>Sinanodonta</taxon>
    </lineage>
</organism>
<sequence>MDLKKKKAALTYDIETMNSLRNLAFIGTSNSLRTSVNKKLEDQLELDKQIDDKLEALKYI</sequence>
<gene>
    <name evidence="1" type="ORF">ACJMK2_009934</name>
</gene>
<evidence type="ECO:0000313" key="2">
    <source>
        <dbReference type="Proteomes" id="UP001634394"/>
    </source>
</evidence>
<protein>
    <submittedName>
        <fullName evidence="1">Uncharacterized protein</fullName>
    </submittedName>
</protein>
<accession>A0ABD3VF11</accession>
<proteinExistence type="predicted"/>
<evidence type="ECO:0000313" key="1">
    <source>
        <dbReference type="EMBL" id="KAL3859736.1"/>
    </source>
</evidence>
<dbReference type="EMBL" id="JBJQND010000012">
    <property type="protein sequence ID" value="KAL3859736.1"/>
    <property type="molecule type" value="Genomic_DNA"/>
</dbReference>
<name>A0ABD3VF11_SINWO</name>
<dbReference type="AlphaFoldDB" id="A0ABD3VF11"/>
<reference evidence="1 2" key="1">
    <citation type="submission" date="2024-11" db="EMBL/GenBank/DDBJ databases">
        <title>Chromosome-level genome assembly of the freshwater bivalve Anodonta woodiana.</title>
        <authorList>
            <person name="Chen X."/>
        </authorList>
    </citation>
    <scope>NUCLEOTIDE SEQUENCE [LARGE SCALE GENOMIC DNA]</scope>
    <source>
        <strain evidence="1">MN2024</strain>
        <tissue evidence="1">Gills</tissue>
    </source>
</reference>
<comment type="caution">
    <text evidence="1">The sequence shown here is derived from an EMBL/GenBank/DDBJ whole genome shotgun (WGS) entry which is preliminary data.</text>
</comment>